<organism evidence="3 4">
    <name type="scientific">Allobacillus saliphilus</name>
    <dbReference type="NCBI Taxonomy" id="2912308"/>
    <lineage>
        <taxon>Bacteria</taxon>
        <taxon>Bacillati</taxon>
        <taxon>Bacillota</taxon>
        <taxon>Bacilli</taxon>
        <taxon>Bacillales</taxon>
        <taxon>Bacillaceae</taxon>
        <taxon>Allobacillus</taxon>
    </lineage>
</organism>
<evidence type="ECO:0000313" key="3">
    <source>
        <dbReference type="EMBL" id="MBR7554610.1"/>
    </source>
</evidence>
<sequence>MITITHEKIEHIPSLLISNENQQQKPVVVYFHGFTSSKEQNLSQAYYLAERGFLVILPDSFHHGERATESNFMKIQQDFWKIVSTNVSELHTIYTWVQQKGFMKNEQFGLAGTSMGGISTAAALTQYNWIKYAGIMMGSAKAQEMANYLIEGITSQGVELPFSEEEIEEQINSLRKIDLSKQLDRLNRRPLFVWHGEDDQVVPFSHSTSFVEQLLEQQPEYPVQYVTEKGRDHKVSREAMIQLSNWFAEQAK</sequence>
<dbReference type="Proteomes" id="UP000675431">
    <property type="component" value="Unassembled WGS sequence"/>
</dbReference>
<evidence type="ECO:0000256" key="1">
    <source>
        <dbReference type="ARBA" id="ARBA00022801"/>
    </source>
</evidence>
<keyword evidence="1" id="KW-0378">Hydrolase</keyword>
<dbReference type="SUPFAM" id="SSF53474">
    <property type="entry name" value="alpha/beta-Hydrolases"/>
    <property type="match status" value="1"/>
</dbReference>
<dbReference type="PANTHER" id="PTHR22946:SF9">
    <property type="entry name" value="POLYKETIDE TRANSFERASE AF380"/>
    <property type="match status" value="1"/>
</dbReference>
<reference evidence="3 4" key="1">
    <citation type="submission" date="2021-04" db="EMBL/GenBank/DDBJ databases">
        <title>Allobacillus sp. nov. SKP8-2 isolated from shrimp paste.</title>
        <authorList>
            <person name="Tanasupawat S."/>
            <person name="Yiamsombat S."/>
            <person name="Kanchanasin P."/>
            <person name="Kuncharoen N."/>
        </authorList>
    </citation>
    <scope>NUCLEOTIDE SEQUENCE [LARGE SCALE GENOMIC DNA]</scope>
    <source>
        <strain evidence="3 4">SKP8-2</strain>
    </source>
</reference>
<dbReference type="InterPro" id="IPR001375">
    <property type="entry name" value="Peptidase_S9_cat"/>
</dbReference>
<accession>A0A941CYV9</accession>
<dbReference type="Gene3D" id="3.40.50.1820">
    <property type="entry name" value="alpha/beta hydrolase"/>
    <property type="match status" value="1"/>
</dbReference>
<dbReference type="GO" id="GO:0008236">
    <property type="term" value="F:serine-type peptidase activity"/>
    <property type="evidence" value="ECO:0007669"/>
    <property type="project" value="InterPro"/>
</dbReference>
<dbReference type="EMBL" id="JAGSIE010000033">
    <property type="protein sequence ID" value="MBR7554610.1"/>
    <property type="molecule type" value="Genomic_DNA"/>
</dbReference>
<keyword evidence="4" id="KW-1185">Reference proteome</keyword>
<evidence type="ECO:0000259" key="2">
    <source>
        <dbReference type="Pfam" id="PF00326"/>
    </source>
</evidence>
<dbReference type="PANTHER" id="PTHR22946">
    <property type="entry name" value="DIENELACTONE HYDROLASE DOMAIN-CONTAINING PROTEIN-RELATED"/>
    <property type="match status" value="1"/>
</dbReference>
<dbReference type="AlphaFoldDB" id="A0A941CYV9"/>
<dbReference type="Pfam" id="PF00326">
    <property type="entry name" value="Peptidase_S9"/>
    <property type="match status" value="1"/>
</dbReference>
<gene>
    <name evidence="3" type="ORF">KC820_10650</name>
</gene>
<dbReference type="GO" id="GO:0006508">
    <property type="term" value="P:proteolysis"/>
    <property type="evidence" value="ECO:0007669"/>
    <property type="project" value="InterPro"/>
</dbReference>
<dbReference type="RefSeq" id="WP_212370957.1">
    <property type="nucleotide sequence ID" value="NZ_JAGSIE010000033.1"/>
</dbReference>
<evidence type="ECO:0000313" key="4">
    <source>
        <dbReference type="Proteomes" id="UP000675431"/>
    </source>
</evidence>
<name>A0A941CYV9_9BACI</name>
<dbReference type="GO" id="GO:0052689">
    <property type="term" value="F:carboxylic ester hydrolase activity"/>
    <property type="evidence" value="ECO:0007669"/>
    <property type="project" value="UniProtKB-ARBA"/>
</dbReference>
<dbReference type="InterPro" id="IPR050261">
    <property type="entry name" value="FrsA_esterase"/>
</dbReference>
<feature type="domain" description="Peptidase S9 prolyl oligopeptidase catalytic" evidence="2">
    <location>
        <begin position="43"/>
        <end position="240"/>
    </location>
</feature>
<dbReference type="InterPro" id="IPR029058">
    <property type="entry name" value="AB_hydrolase_fold"/>
</dbReference>
<proteinExistence type="predicted"/>
<protein>
    <submittedName>
        <fullName evidence="3">Prolyl oligopeptidase family serine peptidase</fullName>
    </submittedName>
</protein>
<comment type="caution">
    <text evidence="3">The sequence shown here is derived from an EMBL/GenBank/DDBJ whole genome shotgun (WGS) entry which is preliminary data.</text>
</comment>